<evidence type="ECO:0000256" key="4">
    <source>
        <dbReference type="ARBA" id="ARBA00022614"/>
    </source>
</evidence>
<keyword evidence="7" id="KW-0143">Chaperone</keyword>
<evidence type="ECO:0000256" key="9">
    <source>
        <dbReference type="ARBA" id="ARBA00025777"/>
    </source>
</evidence>
<keyword evidence="5" id="KW-0677">Repeat</keyword>
<evidence type="ECO:0000256" key="10">
    <source>
        <dbReference type="ARBA" id="ARBA00045721"/>
    </source>
</evidence>
<keyword evidence="3" id="KW-0963">Cytoplasm</keyword>
<comment type="subcellular location">
    <subcellularLocation>
        <location evidence="2">Cytoplasm</location>
    </subcellularLocation>
    <subcellularLocation>
        <location evidence="1 11">Nucleus</location>
    </subcellularLocation>
</comment>
<evidence type="ECO:0000256" key="6">
    <source>
        <dbReference type="ARBA" id="ARBA00022853"/>
    </source>
</evidence>
<dbReference type="Ensembl" id="ENSTNIT00000007628.1">
    <property type="protein sequence ID" value="ENSTNIP00000007469.1"/>
    <property type="gene ID" value="ENSTNIG00000004809.1"/>
</dbReference>
<reference evidence="13" key="3">
    <citation type="submission" date="2025-09" db="UniProtKB">
        <authorList>
            <consortium name="Ensembl"/>
        </authorList>
    </citation>
    <scope>IDENTIFICATION</scope>
</reference>
<feature type="compositionally biased region" description="Acidic residues" evidence="12">
    <location>
        <begin position="152"/>
        <end position="166"/>
    </location>
</feature>
<dbReference type="Proteomes" id="UP000007303">
    <property type="component" value="Unassembled WGS sequence"/>
</dbReference>
<comment type="function">
    <text evidence="10">Histone chaperone that specifically mediates the genome-wide removal of histone H2A.Z/H2AZ1 from the nucleosome: removes H2A.Z/H2AZ1 from its normal sites of deposition, especially from enhancer and insulator regions. Not involved in deposition of H2A.Z/H2AZ1 in the nucleosome. May stabilize the evicted H2A.Z/H2AZ1-H2B dimer, thus shifting the equilibrium towards dissociation and the off-chromatin state. Inhibits activity of protein phosphatase 2A (PP2A). Does not inhibit protein phosphatase 1. May play a role in cerebellar development and synaptogenesis.</text>
</comment>
<dbReference type="GO" id="GO:0006325">
    <property type="term" value="P:chromatin organization"/>
    <property type="evidence" value="ECO:0007669"/>
    <property type="project" value="UniProtKB-KW"/>
</dbReference>
<dbReference type="PROSITE" id="PS51450">
    <property type="entry name" value="LRR"/>
    <property type="match status" value="2"/>
</dbReference>
<reference evidence="14" key="1">
    <citation type="journal article" date="2004" name="Nature">
        <title>Genome duplication in the teleost fish Tetraodon nigroviridis reveals the early vertebrate proto-karyotype.</title>
        <authorList>
            <person name="Jaillon O."/>
            <person name="Aury J.-M."/>
            <person name="Brunet F."/>
            <person name="Petit J.-L."/>
            <person name="Stange-Thomann N."/>
            <person name="Mauceli E."/>
            <person name="Bouneau L."/>
            <person name="Fischer C."/>
            <person name="Ozouf-Costaz C."/>
            <person name="Bernot A."/>
            <person name="Nicaud S."/>
            <person name="Jaffe D."/>
            <person name="Fisher S."/>
            <person name="Lutfalla G."/>
            <person name="Dossat C."/>
            <person name="Segurens B."/>
            <person name="Dasilva C."/>
            <person name="Salanoubat M."/>
            <person name="Levy M."/>
            <person name="Boudet N."/>
            <person name="Castellano S."/>
            <person name="Anthouard V."/>
            <person name="Jubin C."/>
            <person name="Castelli V."/>
            <person name="Katinka M."/>
            <person name="Vacherie B."/>
            <person name="Biemont C."/>
            <person name="Skalli Z."/>
            <person name="Cattolico L."/>
            <person name="Poulain J."/>
            <person name="De Berardinis V."/>
            <person name="Cruaud C."/>
            <person name="Duprat S."/>
            <person name="Brottier P."/>
            <person name="Coutanceau J.-P."/>
            <person name="Gouzy J."/>
            <person name="Parra G."/>
            <person name="Lardier G."/>
            <person name="Chapple C."/>
            <person name="McKernan K.J."/>
            <person name="McEwan P."/>
            <person name="Bosak S."/>
            <person name="Kellis M."/>
            <person name="Volff J.-N."/>
            <person name="Guigo R."/>
            <person name="Zody M.C."/>
            <person name="Mesirov J."/>
            <person name="Lindblad-Toh K."/>
            <person name="Birren B."/>
            <person name="Nusbaum C."/>
            <person name="Kahn D."/>
            <person name="Robinson-Rechavi M."/>
            <person name="Laudet V."/>
            <person name="Schachter V."/>
            <person name="Quetier F."/>
            <person name="Saurin W."/>
            <person name="Scarpelli C."/>
            <person name="Wincker P."/>
            <person name="Lander E.S."/>
            <person name="Weissenbach J."/>
            <person name="Roest Crollius H."/>
        </authorList>
    </citation>
    <scope>NUCLEOTIDE SEQUENCE [LARGE SCALE GENOMIC DNA]</scope>
</reference>
<name>H3CGU1_TETNG</name>
<dbReference type="InterPro" id="IPR001611">
    <property type="entry name" value="Leu-rich_rpt"/>
</dbReference>
<dbReference type="GeneTree" id="ENSGT00950000182907"/>
<dbReference type="FunFam" id="3.80.10.10:FF:000003">
    <property type="entry name" value="Acidic leucine-rich nuclear phosphoprotein 32 family member A"/>
    <property type="match status" value="1"/>
</dbReference>
<dbReference type="PANTHER" id="PTHR11375">
    <property type="entry name" value="ACIDIC LEUCINE-RICH NUCLEAR PHOSPHOPROTEIN 32"/>
    <property type="match status" value="1"/>
</dbReference>
<evidence type="ECO:0000313" key="14">
    <source>
        <dbReference type="Proteomes" id="UP000007303"/>
    </source>
</evidence>
<comment type="function">
    <text evidence="11">Multifunctional protein that is involved in the regulation of many processes.</text>
</comment>
<evidence type="ECO:0000256" key="1">
    <source>
        <dbReference type="ARBA" id="ARBA00004123"/>
    </source>
</evidence>
<dbReference type="GO" id="GO:0019212">
    <property type="term" value="F:phosphatase inhibitor activity"/>
    <property type="evidence" value="ECO:0007669"/>
    <property type="project" value="TreeGrafter"/>
</dbReference>
<sequence>MDMKNRIRLELRNRSPAEVLELILDNCRSADGDLEGLTSDFCELEYLSLVNVGLASLARVPSLPRLRKLDLSYNNLSASLDKLAEKCPNLTHLNLSGNKIKELTHLETLQNLKNLRSLELLNCDVTAVAGYRDGVFRLLPHVTYLDGFDCDDNEASNSDDDDESEEGAGLPGGYHDEEEEHKDEEEAEVGHEGWSFHTRPGREFLSREDEDDEEGSSPSVEEAASTQGQKRKRSEDDENED</sequence>
<evidence type="ECO:0000256" key="12">
    <source>
        <dbReference type="SAM" id="MobiDB-lite"/>
    </source>
</evidence>
<dbReference type="InterPro" id="IPR045081">
    <property type="entry name" value="AN32"/>
</dbReference>
<evidence type="ECO:0000313" key="13">
    <source>
        <dbReference type="Ensembl" id="ENSTNIP00000007469.1"/>
    </source>
</evidence>
<accession>H3CGU1</accession>
<dbReference type="GO" id="GO:0042981">
    <property type="term" value="P:regulation of apoptotic process"/>
    <property type="evidence" value="ECO:0007669"/>
    <property type="project" value="TreeGrafter"/>
</dbReference>
<comment type="similarity">
    <text evidence="9 11">Belongs to the ANP32 family.</text>
</comment>
<evidence type="ECO:0000256" key="3">
    <source>
        <dbReference type="ARBA" id="ARBA00022490"/>
    </source>
</evidence>
<dbReference type="HOGENOM" id="CLU_063314_1_1_1"/>
<protein>
    <recommendedName>
        <fullName evidence="11">Acidic leucine-rich nuclear phosphoprotein 32 family member</fullName>
    </recommendedName>
</protein>
<evidence type="ECO:0000256" key="11">
    <source>
        <dbReference type="RuleBase" id="RU369103"/>
    </source>
</evidence>
<feature type="compositionally biased region" description="Acidic residues" evidence="12">
    <location>
        <begin position="176"/>
        <end position="187"/>
    </location>
</feature>
<feature type="region of interest" description="Disordered" evidence="12">
    <location>
        <begin position="152"/>
        <end position="241"/>
    </location>
</feature>
<dbReference type="InParanoid" id="H3CGU1"/>
<dbReference type="InterPro" id="IPR032675">
    <property type="entry name" value="LRR_dom_sf"/>
</dbReference>
<keyword evidence="14" id="KW-1185">Reference proteome</keyword>
<evidence type="ECO:0000256" key="5">
    <source>
        <dbReference type="ARBA" id="ARBA00022737"/>
    </source>
</evidence>
<dbReference type="SUPFAM" id="SSF52058">
    <property type="entry name" value="L domain-like"/>
    <property type="match status" value="1"/>
</dbReference>
<evidence type="ECO:0000256" key="2">
    <source>
        <dbReference type="ARBA" id="ARBA00004496"/>
    </source>
</evidence>
<evidence type="ECO:0000256" key="7">
    <source>
        <dbReference type="ARBA" id="ARBA00023186"/>
    </source>
</evidence>
<proteinExistence type="inferred from homology"/>
<keyword evidence="6" id="KW-0156">Chromatin regulator</keyword>
<dbReference type="Gene3D" id="3.80.10.10">
    <property type="entry name" value="Ribonuclease Inhibitor"/>
    <property type="match status" value="1"/>
</dbReference>
<organism evidence="13 14">
    <name type="scientific">Tetraodon nigroviridis</name>
    <name type="common">Spotted green pufferfish</name>
    <name type="synonym">Chelonodon nigroviridis</name>
    <dbReference type="NCBI Taxonomy" id="99883"/>
    <lineage>
        <taxon>Eukaryota</taxon>
        <taxon>Metazoa</taxon>
        <taxon>Chordata</taxon>
        <taxon>Craniata</taxon>
        <taxon>Vertebrata</taxon>
        <taxon>Euteleostomi</taxon>
        <taxon>Actinopterygii</taxon>
        <taxon>Neopterygii</taxon>
        <taxon>Teleostei</taxon>
        <taxon>Neoteleostei</taxon>
        <taxon>Acanthomorphata</taxon>
        <taxon>Eupercaria</taxon>
        <taxon>Tetraodontiformes</taxon>
        <taxon>Tetradontoidea</taxon>
        <taxon>Tetraodontidae</taxon>
        <taxon>Tetraodon</taxon>
    </lineage>
</organism>
<dbReference type="PANTHER" id="PTHR11375:SF5">
    <property type="entry name" value="ACIDIC LEUCINE-RICH NUCLEAR PHOSPHOPROTEIN 32 FAMILY MEMBER E"/>
    <property type="match status" value="1"/>
</dbReference>
<dbReference type="GO" id="GO:0005634">
    <property type="term" value="C:nucleus"/>
    <property type="evidence" value="ECO:0007669"/>
    <property type="project" value="UniProtKB-SubCell"/>
</dbReference>
<evidence type="ECO:0000256" key="8">
    <source>
        <dbReference type="ARBA" id="ARBA00023242"/>
    </source>
</evidence>
<dbReference type="OMA" id="NLQQMCS"/>
<reference evidence="13" key="2">
    <citation type="submission" date="2025-08" db="UniProtKB">
        <authorList>
            <consortium name="Ensembl"/>
        </authorList>
    </citation>
    <scope>IDENTIFICATION</scope>
</reference>
<dbReference type="STRING" id="99883.ENSTNIP00000007469"/>
<dbReference type="GO" id="GO:0042393">
    <property type="term" value="F:histone binding"/>
    <property type="evidence" value="ECO:0007669"/>
    <property type="project" value="TreeGrafter"/>
</dbReference>
<keyword evidence="8 11" id="KW-0539">Nucleus</keyword>
<dbReference type="GO" id="GO:0005737">
    <property type="term" value="C:cytoplasm"/>
    <property type="evidence" value="ECO:0007669"/>
    <property type="project" value="UniProtKB-SubCell"/>
</dbReference>
<dbReference type="AlphaFoldDB" id="H3CGU1"/>
<dbReference type="Pfam" id="PF14580">
    <property type="entry name" value="LRR_9"/>
    <property type="match status" value="1"/>
</dbReference>
<keyword evidence="4 11" id="KW-0433">Leucine-rich repeat</keyword>